<gene>
    <name evidence="1" type="ORF">MRATA1EN3_LOCUS7527</name>
</gene>
<dbReference type="Proteomes" id="UP001162501">
    <property type="component" value="Chromosome 16"/>
</dbReference>
<organism evidence="1 2">
    <name type="scientific">Rangifer tarandus platyrhynchus</name>
    <name type="common">Svalbard reindeer</name>
    <dbReference type="NCBI Taxonomy" id="3082113"/>
    <lineage>
        <taxon>Eukaryota</taxon>
        <taxon>Metazoa</taxon>
        <taxon>Chordata</taxon>
        <taxon>Craniata</taxon>
        <taxon>Vertebrata</taxon>
        <taxon>Euteleostomi</taxon>
        <taxon>Mammalia</taxon>
        <taxon>Eutheria</taxon>
        <taxon>Laurasiatheria</taxon>
        <taxon>Artiodactyla</taxon>
        <taxon>Ruminantia</taxon>
        <taxon>Pecora</taxon>
        <taxon>Cervidae</taxon>
        <taxon>Odocoileinae</taxon>
        <taxon>Rangifer</taxon>
    </lineage>
</organism>
<evidence type="ECO:0000313" key="2">
    <source>
        <dbReference type="Proteomes" id="UP001162501"/>
    </source>
</evidence>
<sequence>MPPKDEKKKDAGKSTKKDKDPYFCDRRFWALVGAPAPALEPAGSTVPPTNGRLGRGPAGRSRGDSSRARVGAAPAGGSAEGRERREAGPGQ</sequence>
<proteinExistence type="predicted"/>
<evidence type="ECO:0000313" key="1">
    <source>
        <dbReference type="EMBL" id="CAI9696314.1"/>
    </source>
</evidence>
<reference evidence="1" key="1">
    <citation type="submission" date="2023-05" db="EMBL/GenBank/DDBJ databases">
        <authorList>
            <consortium name="ELIXIR-Norway"/>
        </authorList>
    </citation>
    <scope>NUCLEOTIDE SEQUENCE</scope>
</reference>
<protein>
    <submittedName>
        <fullName evidence="1">Uncharacterized protein</fullName>
    </submittedName>
</protein>
<accession>A0ACB0E7L3</accession>
<dbReference type="EMBL" id="OX596100">
    <property type="protein sequence ID" value="CAI9696314.1"/>
    <property type="molecule type" value="Genomic_DNA"/>
</dbReference>
<name>A0ACB0E7L3_RANTA</name>